<name>S9UYZ1_9TRYP</name>
<dbReference type="AlphaFoldDB" id="S9UYZ1"/>
<keyword evidence="7" id="KW-0689">Ribosomal protein</keyword>
<evidence type="ECO:0000256" key="3">
    <source>
        <dbReference type="ARBA" id="ARBA00022517"/>
    </source>
</evidence>
<reference evidence="7 8" key="1">
    <citation type="submission" date="2020-08" db="EMBL/GenBank/DDBJ databases">
        <authorList>
            <person name="Newling K."/>
            <person name="Davey J."/>
            <person name="Forrester S."/>
        </authorList>
    </citation>
    <scope>NUCLEOTIDE SEQUENCE [LARGE SCALE GENOMIC DNA]</scope>
    <source>
        <strain evidence="8">Crithidia deanei Carvalho (ATCC PRA-265)</strain>
    </source>
</reference>
<keyword evidence="7" id="KW-0687">Ribonucleoprotein</keyword>
<evidence type="ECO:0000259" key="6">
    <source>
        <dbReference type="SMART" id="SM00746"/>
    </source>
</evidence>
<comment type="similarity">
    <text evidence="2">Belongs to the eukaryotic ribosomal protein eL24 family.</text>
</comment>
<dbReference type="GO" id="GO:0042273">
    <property type="term" value="P:ribosomal large subunit biogenesis"/>
    <property type="evidence" value="ECO:0007669"/>
    <property type="project" value="TreeGrafter"/>
</dbReference>
<dbReference type="EMBL" id="LR877172">
    <property type="protein sequence ID" value="CAD2222781.1"/>
    <property type="molecule type" value="Genomic_DNA"/>
</dbReference>
<dbReference type="GO" id="GO:0005840">
    <property type="term" value="C:ribosome"/>
    <property type="evidence" value="ECO:0007669"/>
    <property type="project" value="UniProtKB-KW"/>
</dbReference>
<feature type="compositionally biased region" description="Basic and acidic residues" evidence="5">
    <location>
        <begin position="152"/>
        <end position="163"/>
    </location>
</feature>
<dbReference type="VEuPathDB" id="TriTrypDB:ADEAN_001033100"/>
<dbReference type="SUPFAM" id="SSF57716">
    <property type="entry name" value="Glucocorticoid receptor-like (DNA-binding domain)"/>
    <property type="match status" value="1"/>
</dbReference>
<dbReference type="InterPro" id="IPR056366">
    <property type="entry name" value="Ribosomal_eL24"/>
</dbReference>
<dbReference type="InterPro" id="IPR011017">
    <property type="entry name" value="TRASH_dom"/>
</dbReference>
<proteinExistence type="inferred from homology"/>
<dbReference type="Proteomes" id="UP000515908">
    <property type="component" value="Chromosome 28"/>
</dbReference>
<dbReference type="InterPro" id="IPR038630">
    <property type="entry name" value="L24e/L24_sf"/>
</dbReference>
<evidence type="ECO:0000256" key="5">
    <source>
        <dbReference type="SAM" id="MobiDB-lite"/>
    </source>
</evidence>
<evidence type="ECO:0000313" key="8">
    <source>
        <dbReference type="Proteomes" id="UP000515908"/>
    </source>
</evidence>
<keyword evidence="4" id="KW-0539">Nucleus</keyword>
<organism evidence="7 8">
    <name type="scientific">Angomonas deanei</name>
    <dbReference type="NCBI Taxonomy" id="59799"/>
    <lineage>
        <taxon>Eukaryota</taxon>
        <taxon>Discoba</taxon>
        <taxon>Euglenozoa</taxon>
        <taxon>Kinetoplastea</taxon>
        <taxon>Metakinetoplastina</taxon>
        <taxon>Trypanosomatida</taxon>
        <taxon>Trypanosomatidae</taxon>
        <taxon>Strigomonadinae</taxon>
        <taxon>Angomonas</taxon>
    </lineage>
</organism>
<dbReference type="InterPro" id="IPR023442">
    <property type="entry name" value="Ribosomal_eL24_CS"/>
</dbReference>
<keyword evidence="8" id="KW-1185">Reference proteome</keyword>
<dbReference type="Gene3D" id="2.30.170.20">
    <property type="entry name" value="Ribosomal protein L24e"/>
    <property type="match status" value="1"/>
</dbReference>
<dbReference type="GO" id="GO:0003735">
    <property type="term" value="F:structural constituent of ribosome"/>
    <property type="evidence" value="ECO:0007669"/>
    <property type="project" value="InterPro"/>
</dbReference>
<sequence length="214" mass="24996">MRIEQCSFCGAPIYPGHGQIYIRNDCKLFHFCASKCRRNFGMKRNPMKLKWTKTFRKANGKELAVDSTMNFEQRRHVPVKYNRELLSDTLKVMKRVEKIKERRQLALWEKRMERAKLQEKRETASALKHNIDWIEDLEVKRTAREDLLAVQSEREAKKQARREAAKKKRTTQAKRAEVTTTSSNNNNKNKSNNNTKKSGEGKKKAVKAAGKKSK</sequence>
<dbReference type="PANTHER" id="PTHR10792">
    <property type="entry name" value="60S RIBOSOMAL PROTEIN L24"/>
    <property type="match status" value="1"/>
</dbReference>
<feature type="compositionally biased region" description="Basic residues" evidence="5">
    <location>
        <begin position="204"/>
        <end position="214"/>
    </location>
</feature>
<dbReference type="PROSITE" id="PS01073">
    <property type="entry name" value="RIBOSOMAL_L24E"/>
    <property type="match status" value="1"/>
</dbReference>
<dbReference type="SMART" id="SM00746">
    <property type="entry name" value="TRASH"/>
    <property type="match status" value="1"/>
</dbReference>
<protein>
    <submittedName>
        <fullName evidence="7">Ribosomal protein L24e, putative</fullName>
    </submittedName>
</protein>
<dbReference type="FunFam" id="2.30.170.20:FF:000001">
    <property type="entry name" value="probable ribosome biogenesis protein RLP24"/>
    <property type="match status" value="1"/>
</dbReference>
<feature type="region of interest" description="Disordered" evidence="5">
    <location>
        <begin position="152"/>
        <end position="214"/>
    </location>
</feature>
<feature type="domain" description="TRASH" evidence="6">
    <location>
        <begin position="6"/>
        <end position="44"/>
    </location>
</feature>
<dbReference type="Pfam" id="PF01246">
    <property type="entry name" value="Ribosomal_L24e"/>
    <property type="match status" value="1"/>
</dbReference>
<comment type="subcellular location">
    <subcellularLocation>
        <location evidence="1">Nucleus</location>
    </subcellularLocation>
</comment>
<dbReference type="InterPro" id="IPR000988">
    <property type="entry name" value="Ribosomal_eL24-rel_N"/>
</dbReference>
<dbReference type="PANTHER" id="PTHR10792:SF8">
    <property type="entry name" value="RIBOSOME BIOGENESIS PROTEIN RLP24-RELATED"/>
    <property type="match status" value="1"/>
</dbReference>
<evidence type="ECO:0000256" key="4">
    <source>
        <dbReference type="ARBA" id="ARBA00023242"/>
    </source>
</evidence>
<dbReference type="GO" id="GO:0005730">
    <property type="term" value="C:nucleolus"/>
    <property type="evidence" value="ECO:0007669"/>
    <property type="project" value="TreeGrafter"/>
</dbReference>
<dbReference type="CDD" id="cd00472">
    <property type="entry name" value="Ribosomal_L24e_L24"/>
    <property type="match status" value="1"/>
</dbReference>
<evidence type="ECO:0000256" key="2">
    <source>
        <dbReference type="ARBA" id="ARBA00005647"/>
    </source>
</evidence>
<accession>S9UYZ1</accession>
<dbReference type="OrthoDB" id="10262490at2759"/>
<gene>
    <name evidence="7" type="ORF">ADEAN_001033100</name>
</gene>
<evidence type="ECO:0000313" key="7">
    <source>
        <dbReference type="EMBL" id="CAD2222781.1"/>
    </source>
</evidence>
<feature type="compositionally biased region" description="Low complexity" evidence="5">
    <location>
        <begin position="178"/>
        <end position="196"/>
    </location>
</feature>
<keyword evidence="3" id="KW-0690">Ribosome biogenesis</keyword>
<evidence type="ECO:0000256" key="1">
    <source>
        <dbReference type="ARBA" id="ARBA00004123"/>
    </source>
</evidence>